<reference evidence="14" key="1">
    <citation type="submission" date="2022-12" db="EMBL/GenBank/DDBJ databases">
        <title>Reference genome sequencing for broad-spectrum identification of bacterial and archaeal isolates by mass spectrometry.</title>
        <authorList>
            <person name="Sekiguchi Y."/>
            <person name="Tourlousse D.M."/>
        </authorList>
    </citation>
    <scope>NUCLEOTIDE SEQUENCE</scope>
    <source>
        <strain evidence="14">14</strain>
    </source>
</reference>
<dbReference type="AlphaFoldDB" id="A0A9W6CXD9"/>
<keyword evidence="4 10" id="KW-0547">Nucleotide-binding</keyword>
<evidence type="ECO:0000256" key="2">
    <source>
        <dbReference type="ARBA" id="ARBA00008675"/>
    </source>
</evidence>
<evidence type="ECO:0000256" key="3">
    <source>
        <dbReference type="ARBA" id="ARBA00022737"/>
    </source>
</evidence>
<dbReference type="InterPro" id="IPR018368">
    <property type="entry name" value="ClpA/B_CS1"/>
</dbReference>
<protein>
    <submittedName>
        <fullName evidence="14">Chaperone protein ClpB</fullName>
    </submittedName>
</protein>
<dbReference type="InterPro" id="IPR027417">
    <property type="entry name" value="P-loop_NTPase"/>
</dbReference>
<evidence type="ECO:0000313" key="14">
    <source>
        <dbReference type="EMBL" id="GLI27410.1"/>
    </source>
</evidence>
<evidence type="ECO:0000256" key="8">
    <source>
        <dbReference type="ARBA" id="ARBA00023186"/>
    </source>
</evidence>
<comment type="subunit">
    <text evidence="9">Homohexamer. The oligomerization is ATP-dependent.</text>
</comment>
<dbReference type="PANTHER" id="PTHR11638">
    <property type="entry name" value="ATP-DEPENDENT CLP PROTEASE"/>
    <property type="match status" value="1"/>
</dbReference>
<dbReference type="InterPro" id="IPR003593">
    <property type="entry name" value="AAA+_ATPase"/>
</dbReference>
<dbReference type="SMART" id="SM01086">
    <property type="entry name" value="ClpB_D2-small"/>
    <property type="match status" value="1"/>
</dbReference>
<feature type="domain" description="AAA+ ATPase" evidence="12">
    <location>
        <begin position="55"/>
        <end position="199"/>
    </location>
</feature>
<dbReference type="InterPro" id="IPR019489">
    <property type="entry name" value="Clp_ATPase_C"/>
</dbReference>
<dbReference type="Proteomes" id="UP001144396">
    <property type="component" value="Unassembled WGS sequence"/>
</dbReference>
<evidence type="ECO:0000256" key="4">
    <source>
        <dbReference type="ARBA" id="ARBA00022741"/>
    </source>
</evidence>
<dbReference type="PANTHER" id="PTHR11638:SF18">
    <property type="entry name" value="HEAT SHOCK PROTEIN 104"/>
    <property type="match status" value="1"/>
</dbReference>
<name>A0A9W6CXD9_9MICO</name>
<evidence type="ECO:0000256" key="5">
    <source>
        <dbReference type="ARBA" id="ARBA00022840"/>
    </source>
</evidence>
<comment type="subcellular location">
    <subcellularLocation>
        <location evidence="1">Cytoplasm</location>
    </subcellularLocation>
</comment>
<dbReference type="InterPro" id="IPR050130">
    <property type="entry name" value="ClpA_ClpB"/>
</dbReference>
<dbReference type="Pfam" id="PF07724">
    <property type="entry name" value="AAA_2"/>
    <property type="match status" value="1"/>
</dbReference>
<evidence type="ECO:0000259" key="12">
    <source>
        <dbReference type="SMART" id="SM00382"/>
    </source>
</evidence>
<evidence type="ECO:0000256" key="11">
    <source>
        <dbReference type="SAM" id="Coils"/>
    </source>
</evidence>
<dbReference type="GO" id="GO:0034605">
    <property type="term" value="P:cellular response to heat"/>
    <property type="evidence" value="ECO:0007669"/>
    <property type="project" value="TreeGrafter"/>
</dbReference>
<keyword evidence="15" id="KW-1185">Reference proteome</keyword>
<evidence type="ECO:0000256" key="10">
    <source>
        <dbReference type="RuleBase" id="RU004432"/>
    </source>
</evidence>
<keyword evidence="6" id="KW-0346">Stress response</keyword>
<gene>
    <name evidence="14" type="primary">clpB</name>
    <name evidence="14" type="ORF">ARHIZOSPH14_16520</name>
</gene>
<accession>A0A9W6CXD9</accession>
<feature type="coiled-coil region" evidence="11">
    <location>
        <begin position="269"/>
        <end position="318"/>
    </location>
</feature>
<evidence type="ECO:0000256" key="9">
    <source>
        <dbReference type="ARBA" id="ARBA00026057"/>
    </source>
</evidence>
<dbReference type="PROSITE" id="PS00870">
    <property type="entry name" value="CLPAB_1"/>
    <property type="match status" value="1"/>
</dbReference>
<feature type="domain" description="AAA+ ATPase" evidence="12">
    <location>
        <begin position="456"/>
        <end position="609"/>
    </location>
</feature>
<keyword evidence="3" id="KW-0677">Repeat</keyword>
<keyword evidence="7 11" id="KW-0175">Coiled coil</keyword>
<organism evidence="14 15">
    <name type="scientific">Agromyces rhizosphaerae</name>
    <dbReference type="NCBI Taxonomy" id="88374"/>
    <lineage>
        <taxon>Bacteria</taxon>
        <taxon>Bacillati</taxon>
        <taxon>Actinomycetota</taxon>
        <taxon>Actinomycetes</taxon>
        <taxon>Micrococcales</taxon>
        <taxon>Microbacteriaceae</taxon>
        <taxon>Agromyces</taxon>
    </lineage>
</organism>
<dbReference type="Gene3D" id="1.10.8.60">
    <property type="match status" value="1"/>
</dbReference>
<dbReference type="Gene3D" id="3.40.50.300">
    <property type="entry name" value="P-loop containing nucleotide triphosphate hydrolases"/>
    <property type="match status" value="3"/>
</dbReference>
<dbReference type="InterPro" id="IPR028299">
    <property type="entry name" value="ClpA/B_CS2"/>
</dbReference>
<evidence type="ECO:0000256" key="7">
    <source>
        <dbReference type="ARBA" id="ARBA00023054"/>
    </source>
</evidence>
<dbReference type="FunFam" id="3.40.50.300:FF:000010">
    <property type="entry name" value="Chaperone clpB 1, putative"/>
    <property type="match status" value="1"/>
</dbReference>
<proteinExistence type="inferred from homology"/>
<evidence type="ECO:0000259" key="13">
    <source>
        <dbReference type="SMART" id="SM01086"/>
    </source>
</evidence>
<dbReference type="SMART" id="SM00382">
    <property type="entry name" value="AAA"/>
    <property type="match status" value="2"/>
</dbReference>
<dbReference type="CDD" id="cd19499">
    <property type="entry name" value="RecA-like_ClpB_Hsp104-like"/>
    <property type="match status" value="1"/>
</dbReference>
<dbReference type="InterPro" id="IPR041546">
    <property type="entry name" value="ClpA/ClpB_AAA_lid"/>
</dbReference>
<keyword evidence="5 10" id="KW-0067">ATP-binding</keyword>
<dbReference type="GO" id="GO:0016887">
    <property type="term" value="F:ATP hydrolysis activity"/>
    <property type="evidence" value="ECO:0007669"/>
    <property type="project" value="InterPro"/>
</dbReference>
<dbReference type="EMBL" id="BSDP01000001">
    <property type="protein sequence ID" value="GLI27410.1"/>
    <property type="molecule type" value="Genomic_DNA"/>
</dbReference>
<dbReference type="Pfam" id="PF00004">
    <property type="entry name" value="AAA"/>
    <property type="match status" value="1"/>
</dbReference>
<dbReference type="Pfam" id="PF17871">
    <property type="entry name" value="AAA_lid_9"/>
    <property type="match status" value="1"/>
</dbReference>
<dbReference type="InterPro" id="IPR003959">
    <property type="entry name" value="ATPase_AAA_core"/>
</dbReference>
<dbReference type="PROSITE" id="PS00871">
    <property type="entry name" value="CLPAB_2"/>
    <property type="match status" value="1"/>
</dbReference>
<dbReference type="CDD" id="cd00009">
    <property type="entry name" value="AAA"/>
    <property type="match status" value="1"/>
</dbReference>
<dbReference type="SUPFAM" id="SSF52540">
    <property type="entry name" value="P-loop containing nucleoside triphosphate hydrolases"/>
    <property type="match status" value="2"/>
</dbReference>
<dbReference type="GO" id="GO:0005737">
    <property type="term" value="C:cytoplasm"/>
    <property type="evidence" value="ECO:0007669"/>
    <property type="project" value="UniProtKB-SubCell"/>
</dbReference>
<dbReference type="Pfam" id="PF10431">
    <property type="entry name" value="ClpB_D2-small"/>
    <property type="match status" value="1"/>
</dbReference>
<sequence>MANMQGAPSSQEEQQSALEQFGVNLTAIAKSGKLDPVIGRDAEIRRVSQVLTRRTKNNPVLIGEPGVGKTAVVEGLAQRIVAGDVADSLKDKELVSLDISALVAGAMYRGQFEERLKSVLKEINEAEGRIITFVDELHLLMGAGGGEGSVAASNMLKPMLARGELRLIGATTLDEYREYIEKDAALERRFQQVYVGEPSVEDTVAILRGLKGRYEAHHGVTITDAALVAAASLSNRYISARQLPDKAIDLVDEAMSRLKMEIESSPVEIDELQRQVDRMKLEELALKKEKDDASKERLASLRETLVEQERQLATLRERWDRERMSLNRVGDLKKALDEARTERDLAMRAADYAKASKLEYETIARLERDLAEAERAEEAPDEPRMVNEQVTDEDIAAVIAAWTGIPVGRLLQGETEKLLALETELGKRLIGQQTAVAAVADAVRRSRAGISDPNRPTGSFLFLGPTGVGKTELAKALAEFLFDDEHAMVRIDMSEYGEKFSVSRLVGAPPGYVGYEQGGQLTEAVRRRPYSVILLDEVEKAHPEVFDVLLQVLDDGRLTDGQGRTVDFRNTILILTSNLGSQFLIDPALSWDEKEAAVRDTVRQAFKPEFVNRLDDIVVFSSLSEAELGEIVNLSIDRLEQRLHERRLELGVTPDARAWLAERGYDPIYGARPLRRLMQHEIDDRLARALLSGEVRDGDTVRVELAEDGEGLVVARADAAVPAA</sequence>
<dbReference type="FunFam" id="3.40.50.300:FF:000025">
    <property type="entry name" value="ATP-dependent Clp protease subunit"/>
    <property type="match status" value="1"/>
</dbReference>
<comment type="similarity">
    <text evidence="2 10">Belongs to the ClpA/ClpB family.</text>
</comment>
<dbReference type="FunFam" id="1.10.8.60:FF:000017">
    <property type="entry name" value="ATP-dependent chaperone ClpB"/>
    <property type="match status" value="1"/>
</dbReference>
<dbReference type="PRINTS" id="PR00300">
    <property type="entry name" value="CLPPROTEASEA"/>
</dbReference>
<evidence type="ECO:0000256" key="1">
    <source>
        <dbReference type="ARBA" id="ARBA00004496"/>
    </source>
</evidence>
<feature type="domain" description="Clp ATPase C-terminal" evidence="13">
    <location>
        <begin position="623"/>
        <end position="714"/>
    </location>
</feature>
<evidence type="ECO:0000256" key="6">
    <source>
        <dbReference type="ARBA" id="ARBA00023016"/>
    </source>
</evidence>
<dbReference type="GO" id="GO:0005524">
    <property type="term" value="F:ATP binding"/>
    <property type="evidence" value="ECO:0007669"/>
    <property type="project" value="UniProtKB-KW"/>
</dbReference>
<dbReference type="FunFam" id="3.40.50.300:FF:000120">
    <property type="entry name" value="ATP-dependent chaperone ClpB"/>
    <property type="match status" value="1"/>
</dbReference>
<evidence type="ECO:0000313" key="15">
    <source>
        <dbReference type="Proteomes" id="UP001144396"/>
    </source>
</evidence>
<dbReference type="InterPro" id="IPR001270">
    <property type="entry name" value="ClpA/B"/>
</dbReference>
<keyword evidence="8 10" id="KW-0143">Chaperone</keyword>
<comment type="caution">
    <text evidence="14">The sequence shown here is derived from an EMBL/GenBank/DDBJ whole genome shotgun (WGS) entry which is preliminary data.</text>
</comment>